<name>A0A074WM94_9PEZI</name>
<keyword evidence="3 4" id="KW-0378">Hydrolase</keyword>
<dbReference type="InterPro" id="IPR006035">
    <property type="entry name" value="Ureohydrolase"/>
</dbReference>
<evidence type="ECO:0000256" key="1">
    <source>
        <dbReference type="ARBA" id="ARBA00009227"/>
    </source>
</evidence>
<dbReference type="STRING" id="1043004.A0A074WM94"/>
<proteinExistence type="inferred from homology"/>
<dbReference type="InterPro" id="IPR023696">
    <property type="entry name" value="Ureohydrolase_dom_sf"/>
</dbReference>
<dbReference type="InterPro" id="IPR020855">
    <property type="entry name" value="Ureohydrolase_Mn_BS"/>
</dbReference>
<evidence type="ECO:0000313" key="5">
    <source>
        <dbReference type="EMBL" id="KEQ74268.1"/>
    </source>
</evidence>
<dbReference type="GO" id="GO:0033389">
    <property type="term" value="P:putrescine biosynthetic process from arginine, via agmatine"/>
    <property type="evidence" value="ECO:0007669"/>
    <property type="project" value="TreeGrafter"/>
</dbReference>
<dbReference type="PANTHER" id="PTHR11358">
    <property type="entry name" value="ARGINASE/AGMATINASE"/>
    <property type="match status" value="1"/>
</dbReference>
<sequence>VEGIVERIIARVGRDTPTYLSIDIDVLDPAFAPGTGTPEAGGWSTRELIRILRGIEGLNIVGADVVEVSPAYDGHGDVTAIAAAQIVYEVVTSIVKRGLSDKNPAAAHFGEVRDEL</sequence>
<dbReference type="Gene3D" id="3.40.800.10">
    <property type="entry name" value="Ureohydrolase domain"/>
    <property type="match status" value="1"/>
</dbReference>
<dbReference type="EMBL" id="KL584707">
    <property type="protein sequence ID" value="KEQ74268.1"/>
    <property type="molecule type" value="Genomic_DNA"/>
</dbReference>
<dbReference type="AlphaFoldDB" id="A0A074WM94"/>
<feature type="non-terminal residue" evidence="5">
    <location>
        <position position="1"/>
    </location>
</feature>
<protein>
    <submittedName>
        <fullName evidence="5">Putative agmatinase 3</fullName>
    </submittedName>
</protein>
<dbReference type="GO" id="GO:0046872">
    <property type="term" value="F:metal ion binding"/>
    <property type="evidence" value="ECO:0007669"/>
    <property type="project" value="UniProtKB-KW"/>
</dbReference>
<dbReference type="HOGENOM" id="CLU_039478_7_2_1"/>
<dbReference type="Proteomes" id="UP000027730">
    <property type="component" value="Unassembled WGS sequence"/>
</dbReference>
<comment type="similarity">
    <text evidence="1">Belongs to the arginase family. Agmatinase subfamily.</text>
</comment>
<dbReference type="Pfam" id="PF00491">
    <property type="entry name" value="Arginase"/>
    <property type="match status" value="1"/>
</dbReference>
<dbReference type="SUPFAM" id="SSF52768">
    <property type="entry name" value="Arginase/deacetylase"/>
    <property type="match status" value="1"/>
</dbReference>
<evidence type="ECO:0000313" key="6">
    <source>
        <dbReference type="Proteomes" id="UP000027730"/>
    </source>
</evidence>
<dbReference type="GeneID" id="25409945"/>
<gene>
    <name evidence="5" type="ORF">M436DRAFT_43456</name>
</gene>
<dbReference type="GO" id="GO:0008783">
    <property type="term" value="F:agmatinase activity"/>
    <property type="evidence" value="ECO:0007669"/>
    <property type="project" value="TreeGrafter"/>
</dbReference>
<evidence type="ECO:0000256" key="4">
    <source>
        <dbReference type="RuleBase" id="RU003684"/>
    </source>
</evidence>
<keyword evidence="2" id="KW-0479">Metal-binding</keyword>
<organism evidence="5 6">
    <name type="scientific">Aureobasidium namibiae CBS 147.97</name>
    <dbReference type="NCBI Taxonomy" id="1043004"/>
    <lineage>
        <taxon>Eukaryota</taxon>
        <taxon>Fungi</taxon>
        <taxon>Dikarya</taxon>
        <taxon>Ascomycota</taxon>
        <taxon>Pezizomycotina</taxon>
        <taxon>Dothideomycetes</taxon>
        <taxon>Dothideomycetidae</taxon>
        <taxon>Dothideales</taxon>
        <taxon>Saccotheciaceae</taxon>
        <taxon>Aureobasidium</taxon>
    </lineage>
</organism>
<dbReference type="RefSeq" id="XP_013428395.1">
    <property type="nucleotide sequence ID" value="XM_013572941.1"/>
</dbReference>
<evidence type="ECO:0000256" key="2">
    <source>
        <dbReference type="ARBA" id="ARBA00022723"/>
    </source>
</evidence>
<dbReference type="PROSITE" id="PS51409">
    <property type="entry name" value="ARGINASE_2"/>
    <property type="match status" value="1"/>
</dbReference>
<dbReference type="PROSITE" id="PS01053">
    <property type="entry name" value="ARGINASE_1"/>
    <property type="match status" value="1"/>
</dbReference>
<keyword evidence="6" id="KW-1185">Reference proteome</keyword>
<dbReference type="OrthoDB" id="288726at2759"/>
<dbReference type="PANTHER" id="PTHR11358:SF26">
    <property type="entry name" value="GUANIDINO ACID HYDROLASE, MITOCHONDRIAL"/>
    <property type="match status" value="1"/>
</dbReference>
<evidence type="ECO:0000256" key="3">
    <source>
        <dbReference type="ARBA" id="ARBA00022801"/>
    </source>
</evidence>
<reference evidence="5 6" key="1">
    <citation type="journal article" date="2014" name="BMC Genomics">
        <title>Genome sequencing of four Aureobasidium pullulans varieties: biotechnological potential, stress tolerance, and description of new species.</title>
        <authorList>
            <person name="Gostin Ar C."/>
            <person name="Ohm R.A."/>
            <person name="Kogej T."/>
            <person name="Sonjak S."/>
            <person name="Turk M."/>
            <person name="Zajc J."/>
            <person name="Zalar P."/>
            <person name="Grube M."/>
            <person name="Sun H."/>
            <person name="Han J."/>
            <person name="Sharma A."/>
            <person name="Chiniquy J."/>
            <person name="Ngan C.Y."/>
            <person name="Lipzen A."/>
            <person name="Barry K."/>
            <person name="Grigoriev I.V."/>
            <person name="Gunde-Cimerman N."/>
        </authorList>
    </citation>
    <scope>NUCLEOTIDE SEQUENCE [LARGE SCALE GENOMIC DNA]</scope>
    <source>
        <strain evidence="5 6">CBS 147.97</strain>
    </source>
</reference>
<accession>A0A074WM94</accession>